<proteinExistence type="inferred from homology"/>
<feature type="compositionally biased region" description="Low complexity" evidence="6">
    <location>
        <begin position="215"/>
        <end position="247"/>
    </location>
</feature>
<dbReference type="Proteomes" id="UP000799779">
    <property type="component" value="Unassembled WGS sequence"/>
</dbReference>
<dbReference type="EMBL" id="ML977568">
    <property type="protein sequence ID" value="KAF2004279.1"/>
    <property type="molecule type" value="Genomic_DNA"/>
</dbReference>
<keyword evidence="10" id="KW-1185">Reference proteome</keyword>
<evidence type="ECO:0000256" key="2">
    <source>
        <dbReference type="ARBA" id="ARBA00022512"/>
    </source>
</evidence>
<dbReference type="InterPro" id="IPR054508">
    <property type="entry name" value="PIR1-like_C"/>
</dbReference>
<evidence type="ECO:0000256" key="3">
    <source>
        <dbReference type="ARBA" id="ARBA00022525"/>
    </source>
</evidence>
<dbReference type="AlphaFoldDB" id="A0A6A5WU71"/>
<evidence type="ECO:0000256" key="5">
    <source>
        <dbReference type="ARBA" id="ARBA00038219"/>
    </source>
</evidence>
<sequence>MKAFAPVLLALSLAAAVFAQEVPEGLAPDGGSPEGCVDTIDGNFTIGVLQITSKGRREINTLQAAGSAVQCTLNDGVLKDPYGRVGSIVANYQFQFDGPPQAGAIYTGGFSVCTNNSLALGPSTIFWRCTSGEFMNLYDRNVAAQCVEANIVIDLVDKPTPSSSSIAPSSTHASSSKVSSTEVSSSVNSSSSSVSATPIVTASKNGTLVIGTLSGSGSGSTLASRTSTPSASGASATASLSDSTGGALPTRVPKRETFGAVIGILGAALML</sequence>
<comment type="subcellular location">
    <subcellularLocation>
        <location evidence="1">Secreted</location>
        <location evidence="1">Cell wall</location>
    </subcellularLocation>
</comment>
<dbReference type="PANTHER" id="PTHR47254">
    <property type="entry name" value="CELL WALL MANNOPROTEIN CIS3-RELATED"/>
    <property type="match status" value="1"/>
</dbReference>
<feature type="signal peptide" evidence="7">
    <location>
        <begin position="1"/>
        <end position="19"/>
    </location>
</feature>
<dbReference type="InterPro" id="IPR051153">
    <property type="entry name" value="Yeast_CWMannoprotein_PIR"/>
</dbReference>
<evidence type="ECO:0000256" key="6">
    <source>
        <dbReference type="SAM" id="MobiDB-lite"/>
    </source>
</evidence>
<organism evidence="9 10">
    <name type="scientific">Amniculicola lignicola CBS 123094</name>
    <dbReference type="NCBI Taxonomy" id="1392246"/>
    <lineage>
        <taxon>Eukaryota</taxon>
        <taxon>Fungi</taxon>
        <taxon>Dikarya</taxon>
        <taxon>Ascomycota</taxon>
        <taxon>Pezizomycotina</taxon>
        <taxon>Dothideomycetes</taxon>
        <taxon>Pleosporomycetidae</taxon>
        <taxon>Pleosporales</taxon>
        <taxon>Amniculicolaceae</taxon>
        <taxon>Amniculicola</taxon>
    </lineage>
</organism>
<feature type="domain" description="Cell wall mannoprotein PIR1-like C-terminal" evidence="8">
    <location>
        <begin position="76"/>
        <end position="147"/>
    </location>
</feature>
<evidence type="ECO:0000313" key="10">
    <source>
        <dbReference type="Proteomes" id="UP000799779"/>
    </source>
</evidence>
<evidence type="ECO:0000313" key="9">
    <source>
        <dbReference type="EMBL" id="KAF2004279.1"/>
    </source>
</evidence>
<evidence type="ECO:0000256" key="4">
    <source>
        <dbReference type="ARBA" id="ARBA00022729"/>
    </source>
</evidence>
<comment type="similarity">
    <text evidence="5">Belongs to the PIR protein family.</text>
</comment>
<feature type="chain" id="PRO_5025546813" description="Cell wall mannoprotein PIR1-like C-terminal domain-containing protein" evidence="7">
    <location>
        <begin position="20"/>
        <end position="271"/>
    </location>
</feature>
<evidence type="ECO:0000259" key="8">
    <source>
        <dbReference type="Pfam" id="PF22799"/>
    </source>
</evidence>
<dbReference type="GO" id="GO:0031505">
    <property type="term" value="P:fungal-type cell wall organization"/>
    <property type="evidence" value="ECO:0007669"/>
    <property type="project" value="TreeGrafter"/>
</dbReference>
<evidence type="ECO:0000256" key="7">
    <source>
        <dbReference type="SAM" id="SignalP"/>
    </source>
</evidence>
<dbReference type="GO" id="GO:0009277">
    <property type="term" value="C:fungal-type cell wall"/>
    <property type="evidence" value="ECO:0007669"/>
    <property type="project" value="TreeGrafter"/>
</dbReference>
<keyword evidence="2" id="KW-0134">Cell wall</keyword>
<evidence type="ECO:0000256" key="1">
    <source>
        <dbReference type="ARBA" id="ARBA00004191"/>
    </source>
</evidence>
<reference evidence="9" key="1">
    <citation type="journal article" date="2020" name="Stud. Mycol.">
        <title>101 Dothideomycetes genomes: a test case for predicting lifestyles and emergence of pathogens.</title>
        <authorList>
            <person name="Haridas S."/>
            <person name="Albert R."/>
            <person name="Binder M."/>
            <person name="Bloem J."/>
            <person name="Labutti K."/>
            <person name="Salamov A."/>
            <person name="Andreopoulos B."/>
            <person name="Baker S."/>
            <person name="Barry K."/>
            <person name="Bills G."/>
            <person name="Bluhm B."/>
            <person name="Cannon C."/>
            <person name="Castanera R."/>
            <person name="Culley D."/>
            <person name="Daum C."/>
            <person name="Ezra D."/>
            <person name="Gonzalez J."/>
            <person name="Henrissat B."/>
            <person name="Kuo A."/>
            <person name="Liang C."/>
            <person name="Lipzen A."/>
            <person name="Lutzoni F."/>
            <person name="Magnuson J."/>
            <person name="Mondo S."/>
            <person name="Nolan M."/>
            <person name="Ohm R."/>
            <person name="Pangilinan J."/>
            <person name="Park H.-J."/>
            <person name="Ramirez L."/>
            <person name="Alfaro M."/>
            <person name="Sun H."/>
            <person name="Tritt A."/>
            <person name="Yoshinaga Y."/>
            <person name="Zwiers L.-H."/>
            <person name="Turgeon B."/>
            <person name="Goodwin S."/>
            <person name="Spatafora J."/>
            <person name="Crous P."/>
            <person name="Grigoriev I."/>
        </authorList>
    </citation>
    <scope>NUCLEOTIDE SEQUENCE</scope>
    <source>
        <strain evidence="9">CBS 123094</strain>
    </source>
</reference>
<name>A0A6A5WU71_9PLEO</name>
<keyword evidence="4 7" id="KW-0732">Signal</keyword>
<gene>
    <name evidence="9" type="ORF">P154DRAFT_587934</name>
</gene>
<feature type="region of interest" description="Disordered" evidence="6">
    <location>
        <begin position="215"/>
        <end position="251"/>
    </location>
</feature>
<feature type="region of interest" description="Disordered" evidence="6">
    <location>
        <begin position="160"/>
        <end position="193"/>
    </location>
</feature>
<dbReference type="Pfam" id="PF22799">
    <property type="entry name" value="PIR1-like_C"/>
    <property type="match status" value="1"/>
</dbReference>
<dbReference type="GO" id="GO:0005199">
    <property type="term" value="F:structural constituent of cell wall"/>
    <property type="evidence" value="ECO:0007669"/>
    <property type="project" value="TreeGrafter"/>
</dbReference>
<protein>
    <recommendedName>
        <fullName evidence="8">Cell wall mannoprotein PIR1-like C-terminal domain-containing protein</fullName>
    </recommendedName>
</protein>
<dbReference type="OrthoDB" id="5415592at2759"/>
<dbReference type="PANTHER" id="PTHR47254:SF1">
    <property type="entry name" value="CELL WALL MANNOPROTEIN CIS3-RELATED"/>
    <property type="match status" value="1"/>
</dbReference>
<accession>A0A6A5WU71</accession>
<keyword evidence="3" id="KW-0964">Secreted</keyword>